<reference evidence="2 3" key="1">
    <citation type="submission" date="2023-10" db="EMBL/GenBank/DDBJ databases">
        <title>Draft genome sequence of Xylaria bambusicola isolate GMP-LS, the root and basal stem rot pathogen of sugarcane in Indonesia.</title>
        <authorList>
            <person name="Selvaraj P."/>
            <person name="Muralishankar V."/>
            <person name="Muruganantham S."/>
            <person name="Sp S."/>
            <person name="Haryani S."/>
            <person name="Lau K.J.X."/>
            <person name="Naqvi N.I."/>
        </authorList>
    </citation>
    <scope>NUCLEOTIDE SEQUENCE [LARGE SCALE GENOMIC DNA]</scope>
    <source>
        <strain evidence="2">GMP-LS</strain>
    </source>
</reference>
<dbReference type="Proteomes" id="UP001305414">
    <property type="component" value="Unassembled WGS sequence"/>
</dbReference>
<comment type="caution">
    <text evidence="2">The sequence shown here is derived from an EMBL/GenBank/DDBJ whole genome shotgun (WGS) entry which is preliminary data.</text>
</comment>
<keyword evidence="3" id="KW-1185">Reference proteome</keyword>
<feature type="region of interest" description="Disordered" evidence="1">
    <location>
        <begin position="37"/>
        <end position="63"/>
    </location>
</feature>
<dbReference type="EMBL" id="JAWHQM010000004">
    <property type="protein sequence ID" value="KAK5626793.1"/>
    <property type="molecule type" value="Genomic_DNA"/>
</dbReference>
<name>A0AAN7UER0_9PEZI</name>
<sequence>MPCNGCDVLPPPLAFRMALTGSDGTLGSHNKNLCASCNNQSESKGGKKSPSSKSSGKRSTKHKWVSWELQLNGELVMRT</sequence>
<gene>
    <name evidence="2" type="ORF">RRF57_002508</name>
</gene>
<accession>A0AAN7UER0</accession>
<dbReference type="AlphaFoldDB" id="A0AAN7UER0"/>
<evidence type="ECO:0000256" key="1">
    <source>
        <dbReference type="SAM" id="MobiDB-lite"/>
    </source>
</evidence>
<evidence type="ECO:0000313" key="3">
    <source>
        <dbReference type="Proteomes" id="UP001305414"/>
    </source>
</evidence>
<proteinExistence type="predicted"/>
<organism evidence="2 3">
    <name type="scientific">Xylaria bambusicola</name>
    <dbReference type="NCBI Taxonomy" id="326684"/>
    <lineage>
        <taxon>Eukaryota</taxon>
        <taxon>Fungi</taxon>
        <taxon>Dikarya</taxon>
        <taxon>Ascomycota</taxon>
        <taxon>Pezizomycotina</taxon>
        <taxon>Sordariomycetes</taxon>
        <taxon>Xylariomycetidae</taxon>
        <taxon>Xylariales</taxon>
        <taxon>Xylariaceae</taxon>
        <taxon>Xylaria</taxon>
    </lineage>
</organism>
<evidence type="ECO:0000313" key="2">
    <source>
        <dbReference type="EMBL" id="KAK5626793.1"/>
    </source>
</evidence>
<protein>
    <submittedName>
        <fullName evidence="2">Uncharacterized protein</fullName>
    </submittedName>
</protein>